<keyword evidence="1" id="KW-0812">Transmembrane</keyword>
<proteinExistence type="predicted"/>
<dbReference type="Pfam" id="PF07963">
    <property type="entry name" value="N_methyl"/>
    <property type="match status" value="1"/>
</dbReference>
<sequence length="170" mass="18165">MTATNHQRGFSLIETVFYVAIIGVVIVAAVAMAFGAIQSFNRLKATANLARAGEAALARLEYEIRRAESINLGASVLNNHPGVLALNTQLTDGTPATVNFFIQNDTLMITDTAGIAYPLLPLYASTTEFIARQITASSSSGVAVTLKLYDLRQPESLASFMTSAVMRGSY</sequence>
<reference evidence="2 3" key="1">
    <citation type="journal article" date="2016" name="Nat. Commun.">
        <title>Thousands of microbial genomes shed light on interconnected biogeochemical processes in an aquifer system.</title>
        <authorList>
            <person name="Anantharaman K."/>
            <person name="Brown C.T."/>
            <person name="Hug L.A."/>
            <person name="Sharon I."/>
            <person name="Castelle C.J."/>
            <person name="Probst A.J."/>
            <person name="Thomas B.C."/>
            <person name="Singh A."/>
            <person name="Wilkins M.J."/>
            <person name="Karaoz U."/>
            <person name="Brodie E.L."/>
            <person name="Williams K.H."/>
            <person name="Hubbard S.S."/>
            <person name="Banfield J.F."/>
        </authorList>
    </citation>
    <scope>NUCLEOTIDE SEQUENCE [LARGE SCALE GENOMIC DNA]</scope>
</reference>
<dbReference type="Proteomes" id="UP000176494">
    <property type="component" value="Unassembled WGS sequence"/>
</dbReference>
<gene>
    <name evidence="2" type="ORF">A2114_00380</name>
</gene>
<dbReference type="InterPro" id="IPR045584">
    <property type="entry name" value="Pilin-like"/>
</dbReference>
<comment type="caution">
    <text evidence="2">The sequence shown here is derived from an EMBL/GenBank/DDBJ whole genome shotgun (WGS) entry which is preliminary data.</text>
</comment>
<name>A0A1G2Q8S6_9BACT</name>
<evidence type="ECO:0000256" key="1">
    <source>
        <dbReference type="SAM" id="Phobius"/>
    </source>
</evidence>
<dbReference type="EMBL" id="MHTG01000026">
    <property type="protein sequence ID" value="OHA56910.1"/>
    <property type="molecule type" value="Genomic_DNA"/>
</dbReference>
<accession>A0A1G2Q8S6</accession>
<dbReference type="STRING" id="1802435.A2114_00380"/>
<evidence type="ECO:0000313" key="2">
    <source>
        <dbReference type="EMBL" id="OHA56910.1"/>
    </source>
</evidence>
<keyword evidence="1" id="KW-1133">Transmembrane helix</keyword>
<protein>
    <submittedName>
        <fullName evidence="2">Uncharacterized protein</fullName>
    </submittedName>
</protein>
<dbReference type="SUPFAM" id="SSF54523">
    <property type="entry name" value="Pili subunits"/>
    <property type="match status" value="1"/>
</dbReference>
<dbReference type="InterPro" id="IPR012902">
    <property type="entry name" value="N_methyl_site"/>
</dbReference>
<dbReference type="AlphaFoldDB" id="A0A1G2Q8S6"/>
<evidence type="ECO:0000313" key="3">
    <source>
        <dbReference type="Proteomes" id="UP000176494"/>
    </source>
</evidence>
<keyword evidence="1" id="KW-0472">Membrane</keyword>
<feature type="transmembrane region" description="Helical" evidence="1">
    <location>
        <begin position="16"/>
        <end position="37"/>
    </location>
</feature>
<organism evidence="2 3">
    <name type="scientific">Candidatus Vogelbacteria bacterium GWA1_51_14</name>
    <dbReference type="NCBI Taxonomy" id="1802435"/>
    <lineage>
        <taxon>Bacteria</taxon>
        <taxon>Candidatus Vogeliibacteriota</taxon>
    </lineage>
</organism>